<evidence type="ECO:0000259" key="7">
    <source>
        <dbReference type="Pfam" id="PF02687"/>
    </source>
</evidence>
<keyword evidence="3 6" id="KW-0812">Transmembrane</keyword>
<feature type="transmembrane region" description="Helical" evidence="6">
    <location>
        <begin position="358"/>
        <end position="381"/>
    </location>
</feature>
<feature type="domain" description="MacB-like periplasmic core" evidence="8">
    <location>
        <begin position="28"/>
        <end position="233"/>
    </location>
</feature>
<evidence type="ECO:0000256" key="3">
    <source>
        <dbReference type="ARBA" id="ARBA00022692"/>
    </source>
</evidence>
<evidence type="ECO:0000313" key="10">
    <source>
        <dbReference type="Proteomes" id="UP000266649"/>
    </source>
</evidence>
<feature type="domain" description="ABC3 transporter permease C-terminal" evidence="7">
    <location>
        <begin position="267"/>
        <end position="385"/>
    </location>
</feature>
<dbReference type="GO" id="GO:0005886">
    <property type="term" value="C:plasma membrane"/>
    <property type="evidence" value="ECO:0007669"/>
    <property type="project" value="UniProtKB-SubCell"/>
</dbReference>
<dbReference type="PANTHER" id="PTHR43738">
    <property type="entry name" value="ABC TRANSPORTER, MEMBRANE PROTEIN"/>
    <property type="match status" value="1"/>
</dbReference>
<keyword evidence="5 6" id="KW-0472">Membrane</keyword>
<dbReference type="Pfam" id="PF12704">
    <property type="entry name" value="MacB_PCD"/>
    <property type="match status" value="1"/>
</dbReference>
<proteinExistence type="predicted"/>
<reference evidence="9 10" key="1">
    <citation type="submission" date="2018-09" db="EMBL/GenBank/DDBJ databases">
        <title>Gemmobacter lutimaris sp. nov., a marine bacterium isolated from tidal flat.</title>
        <authorList>
            <person name="Lee D.W."/>
            <person name="Yoo Y."/>
            <person name="Kim J.-J."/>
            <person name="Kim B.S."/>
        </authorList>
    </citation>
    <scope>NUCLEOTIDE SEQUENCE [LARGE SCALE GENOMIC DNA]</scope>
    <source>
        <strain evidence="9 10">YJ-T1-11</strain>
    </source>
</reference>
<feature type="transmembrane region" description="Helical" evidence="6">
    <location>
        <begin position="308"/>
        <end position="333"/>
    </location>
</feature>
<evidence type="ECO:0000256" key="4">
    <source>
        <dbReference type="ARBA" id="ARBA00022989"/>
    </source>
</evidence>
<organism evidence="9 10">
    <name type="scientific">Gemmobacter lutimaris</name>
    <dbReference type="NCBI Taxonomy" id="2306023"/>
    <lineage>
        <taxon>Bacteria</taxon>
        <taxon>Pseudomonadati</taxon>
        <taxon>Pseudomonadota</taxon>
        <taxon>Alphaproteobacteria</taxon>
        <taxon>Rhodobacterales</taxon>
        <taxon>Paracoccaceae</taxon>
        <taxon>Gemmobacter</taxon>
    </lineage>
</organism>
<evidence type="ECO:0000256" key="2">
    <source>
        <dbReference type="ARBA" id="ARBA00022475"/>
    </source>
</evidence>
<keyword evidence="10" id="KW-1185">Reference proteome</keyword>
<dbReference type="Proteomes" id="UP000266649">
    <property type="component" value="Unassembled WGS sequence"/>
</dbReference>
<keyword evidence="2" id="KW-1003">Cell membrane</keyword>
<accession>A0A398BSD4</accession>
<evidence type="ECO:0000256" key="6">
    <source>
        <dbReference type="SAM" id="Phobius"/>
    </source>
</evidence>
<name>A0A398BSD4_9RHOB</name>
<dbReference type="InterPro" id="IPR051125">
    <property type="entry name" value="ABC-4/HrtB_transporter"/>
</dbReference>
<comment type="subcellular location">
    <subcellularLocation>
        <location evidence="1">Cell membrane</location>
        <topology evidence="1">Multi-pass membrane protein</topology>
    </subcellularLocation>
</comment>
<protein>
    <submittedName>
        <fullName evidence="9">FtsX-like permease family protein</fullName>
    </submittedName>
</protein>
<evidence type="ECO:0000256" key="5">
    <source>
        <dbReference type="ARBA" id="ARBA00023136"/>
    </source>
</evidence>
<keyword evidence="4 6" id="KW-1133">Transmembrane helix</keyword>
<dbReference type="InterPro" id="IPR003838">
    <property type="entry name" value="ABC3_permease_C"/>
</dbReference>
<dbReference type="InterPro" id="IPR025857">
    <property type="entry name" value="MacB_PCD"/>
</dbReference>
<gene>
    <name evidence="9" type="ORF">D2N39_19600</name>
</gene>
<dbReference type="EMBL" id="QXXQ01000017">
    <property type="protein sequence ID" value="RID90096.1"/>
    <property type="molecule type" value="Genomic_DNA"/>
</dbReference>
<evidence type="ECO:0000256" key="1">
    <source>
        <dbReference type="ARBA" id="ARBA00004651"/>
    </source>
</evidence>
<sequence length="394" mass="40575">MSSLVRQFLVMMRANLAGLRRRMAISLSMMLSVALVVGVLAGFLSMAAGFEKVLTGTGSPLVAVVLGGGTNQETGSEISSEALRGIMALGGDIGAARDAAGHLIASREIVVTTEAAATSLALRGMDQAGPGLRDGVTLTDGRIFAPGMREIVVGETLARDIPAFALGRTVRLGTLDWTVVGLFSAGGSAFESEIWADLDTVRAAFDRQGEVQSLRLRLVDPAGIATLRQALDRITALPLTALPEPDLYAGQSGRTADLIRMFGWPLALLMAVGAAAGALNTMMSSVADRTVEIATLRAIGFGRVPTFLATWAEAAVLALAGVALGTGLSWLLFNGWQASTLGAGNTRIGFQLAVTPQVMLSAGLLGLVTGLLGGALPALAATRLPLTAALRARG</sequence>
<dbReference type="Pfam" id="PF02687">
    <property type="entry name" value="FtsX"/>
    <property type="match status" value="1"/>
</dbReference>
<evidence type="ECO:0000313" key="9">
    <source>
        <dbReference type="EMBL" id="RID90096.1"/>
    </source>
</evidence>
<dbReference type="RefSeq" id="WP_119136476.1">
    <property type="nucleotide sequence ID" value="NZ_QXXQ01000017.1"/>
</dbReference>
<dbReference type="PANTHER" id="PTHR43738:SF3">
    <property type="entry name" value="ABC TRANSPORTER PERMEASE"/>
    <property type="match status" value="1"/>
</dbReference>
<comment type="caution">
    <text evidence="9">The sequence shown here is derived from an EMBL/GenBank/DDBJ whole genome shotgun (WGS) entry which is preliminary data.</text>
</comment>
<dbReference type="OrthoDB" id="241967at2"/>
<evidence type="ECO:0000259" key="8">
    <source>
        <dbReference type="Pfam" id="PF12704"/>
    </source>
</evidence>
<feature type="transmembrane region" description="Helical" evidence="6">
    <location>
        <begin position="262"/>
        <end position="287"/>
    </location>
</feature>
<dbReference type="AlphaFoldDB" id="A0A398BSD4"/>